<dbReference type="Gene3D" id="1.10.3210.10">
    <property type="entry name" value="Hypothetical protein af1432"/>
    <property type="match status" value="1"/>
</dbReference>
<comment type="caution">
    <text evidence="2">The sequence shown here is derived from an EMBL/GenBank/DDBJ whole genome shotgun (WGS) entry which is preliminary data.</text>
</comment>
<organism evidence="2 3">
    <name type="scientific">Peribacillus deserti</name>
    <dbReference type="NCBI Taxonomy" id="673318"/>
    <lineage>
        <taxon>Bacteria</taxon>
        <taxon>Bacillati</taxon>
        <taxon>Bacillota</taxon>
        <taxon>Bacilli</taxon>
        <taxon>Bacillales</taxon>
        <taxon>Bacillaceae</taxon>
        <taxon>Peribacillus</taxon>
    </lineage>
</organism>
<protein>
    <submittedName>
        <fullName evidence="2">HD superfamily phosphohydrolase</fullName>
    </submittedName>
</protein>
<dbReference type="InterPro" id="IPR050135">
    <property type="entry name" value="dGTPase-like"/>
</dbReference>
<dbReference type="Proteomes" id="UP000823486">
    <property type="component" value="Unassembled WGS sequence"/>
</dbReference>
<dbReference type="SMART" id="SM00471">
    <property type="entry name" value="HDc"/>
    <property type="match status" value="1"/>
</dbReference>
<dbReference type="InterPro" id="IPR003607">
    <property type="entry name" value="HD/PDEase_dom"/>
</dbReference>
<dbReference type="Pfam" id="PF01966">
    <property type="entry name" value="HD"/>
    <property type="match status" value="1"/>
</dbReference>
<keyword evidence="3" id="KW-1185">Reference proteome</keyword>
<evidence type="ECO:0000313" key="2">
    <source>
        <dbReference type="EMBL" id="MBM7691186.1"/>
    </source>
</evidence>
<feature type="domain" description="HD/PDEase" evidence="1">
    <location>
        <begin position="45"/>
        <end position="159"/>
    </location>
</feature>
<dbReference type="RefSeq" id="WP_204538301.1">
    <property type="nucleotide sequence ID" value="NZ_JAFBFI010000002.1"/>
</dbReference>
<evidence type="ECO:0000259" key="1">
    <source>
        <dbReference type="SMART" id="SM00471"/>
    </source>
</evidence>
<name>A0ABS2QDE6_9BACI</name>
<evidence type="ECO:0000313" key="3">
    <source>
        <dbReference type="Proteomes" id="UP000823486"/>
    </source>
</evidence>
<dbReference type="EMBL" id="JAFBFI010000002">
    <property type="protein sequence ID" value="MBM7691186.1"/>
    <property type="molecule type" value="Genomic_DNA"/>
</dbReference>
<dbReference type="SUPFAM" id="SSF109604">
    <property type="entry name" value="HD-domain/PDEase-like"/>
    <property type="match status" value="1"/>
</dbReference>
<dbReference type="PANTHER" id="PTHR11373:SF41">
    <property type="entry name" value="METAL-DEPENDENT PHOSPHOHYDROLASE"/>
    <property type="match status" value="1"/>
</dbReference>
<reference evidence="2 3" key="1">
    <citation type="submission" date="2021-01" db="EMBL/GenBank/DDBJ databases">
        <title>Genomic Encyclopedia of Type Strains, Phase IV (KMG-IV): sequencing the most valuable type-strain genomes for metagenomic binning, comparative biology and taxonomic classification.</title>
        <authorList>
            <person name="Goeker M."/>
        </authorList>
    </citation>
    <scope>NUCLEOTIDE SEQUENCE [LARGE SCALE GENOMIC DNA]</scope>
    <source>
        <strain evidence="2 3">DSM 105482</strain>
    </source>
</reference>
<accession>A0ABS2QDE6</accession>
<sequence length="321" mass="36890">MAVKDSLYGEFNLEQVFYDLISTEAVQRLKYIHQGGASYLVNPSWNVTRYEHSIGVMLLVRKLGGSVREQIAGLIHDISHTAFSHVIDVVMKNPNQDYHDQIFPDIFYNSEIPDVLLKHGFAPEEILPIDQWPLLEQPLPDLCADRIDYTLRDLLSYKKISAAEKDSFLSELTVMDNRICIKNLKAAEWFAGAYYKEVIDFFLDPLNVFGYAVLSDLITEALTKEILTISDLRKNDEVVWNILSSSKDSVIVSKREQLSKRIVLDVKNYDYHTKKKIRIIDPLVCYKNQLRRGSEVSSKIASLKENALQRSSHGTYIWILD</sequence>
<dbReference type="PANTHER" id="PTHR11373">
    <property type="entry name" value="DEOXYNUCLEOSIDE TRIPHOSPHATE TRIPHOSPHOHYDROLASE"/>
    <property type="match status" value="1"/>
</dbReference>
<gene>
    <name evidence="2" type="ORF">JOC77_000591</name>
</gene>
<proteinExistence type="predicted"/>
<dbReference type="CDD" id="cd00077">
    <property type="entry name" value="HDc"/>
    <property type="match status" value="1"/>
</dbReference>
<dbReference type="InterPro" id="IPR006674">
    <property type="entry name" value="HD_domain"/>
</dbReference>